<evidence type="ECO:0000313" key="3">
    <source>
        <dbReference type="Proteomes" id="UP000824469"/>
    </source>
</evidence>
<evidence type="ECO:0000313" key="2">
    <source>
        <dbReference type="EMBL" id="KAH9322645.1"/>
    </source>
</evidence>
<feature type="non-terminal residue" evidence="2">
    <location>
        <position position="1"/>
    </location>
</feature>
<gene>
    <name evidence="2" type="ORF">KI387_017284</name>
</gene>
<dbReference type="InterPro" id="IPR039867">
    <property type="entry name" value="Furry/Tao3/Mor2"/>
</dbReference>
<comment type="caution">
    <text evidence="2">The sequence shown here is derived from an EMBL/GenBank/DDBJ whole genome shotgun (WGS) entry which is preliminary data.</text>
</comment>
<reference evidence="2 3" key="1">
    <citation type="journal article" date="2021" name="Nat. Plants">
        <title>The Taxus genome provides insights into paclitaxel biosynthesis.</title>
        <authorList>
            <person name="Xiong X."/>
            <person name="Gou J."/>
            <person name="Liao Q."/>
            <person name="Li Y."/>
            <person name="Zhou Q."/>
            <person name="Bi G."/>
            <person name="Li C."/>
            <person name="Du R."/>
            <person name="Wang X."/>
            <person name="Sun T."/>
            <person name="Guo L."/>
            <person name="Liang H."/>
            <person name="Lu P."/>
            <person name="Wu Y."/>
            <person name="Zhang Z."/>
            <person name="Ro D.K."/>
            <person name="Shang Y."/>
            <person name="Huang S."/>
            <person name="Yan J."/>
        </authorList>
    </citation>
    <scope>NUCLEOTIDE SEQUENCE [LARGE SCALE GENOMIC DNA]</scope>
    <source>
        <strain evidence="2">Ta-2019</strain>
    </source>
</reference>
<keyword evidence="3" id="KW-1185">Reference proteome</keyword>
<dbReference type="GO" id="GO:0030427">
    <property type="term" value="C:site of polarized growth"/>
    <property type="evidence" value="ECO:0007669"/>
    <property type="project" value="TreeGrafter"/>
</dbReference>
<proteinExistence type="predicted"/>
<organism evidence="2 3">
    <name type="scientific">Taxus chinensis</name>
    <name type="common">Chinese yew</name>
    <name type="synonym">Taxus wallichiana var. chinensis</name>
    <dbReference type="NCBI Taxonomy" id="29808"/>
    <lineage>
        <taxon>Eukaryota</taxon>
        <taxon>Viridiplantae</taxon>
        <taxon>Streptophyta</taxon>
        <taxon>Embryophyta</taxon>
        <taxon>Tracheophyta</taxon>
        <taxon>Spermatophyta</taxon>
        <taxon>Pinopsida</taxon>
        <taxon>Pinidae</taxon>
        <taxon>Conifers II</taxon>
        <taxon>Cupressales</taxon>
        <taxon>Taxaceae</taxon>
        <taxon>Taxus</taxon>
    </lineage>
</organism>
<dbReference type="InterPro" id="IPR029473">
    <property type="entry name" value="MOR2-PAG1_mid"/>
</dbReference>
<dbReference type="Pfam" id="PF14228">
    <property type="entry name" value="MOR2-PAG1_mid"/>
    <property type="match status" value="1"/>
</dbReference>
<dbReference type="Proteomes" id="UP000824469">
    <property type="component" value="Unassembled WGS sequence"/>
</dbReference>
<dbReference type="PANTHER" id="PTHR12295">
    <property type="entry name" value="FURRY-RELATED"/>
    <property type="match status" value="1"/>
</dbReference>
<sequence>MPFGYSPADPRTPSHSKFSVGGAFEFRSVGRDRHRGGQSRVILAKTALMNLLQTNLDLFPSCIDQCYSSGSSIADGYFTVLAE</sequence>
<dbReference type="AlphaFoldDB" id="A0AA38GII8"/>
<feature type="domain" description="Cell morphogenesis central region" evidence="1">
    <location>
        <begin position="1"/>
        <end position="83"/>
    </location>
</feature>
<evidence type="ECO:0000259" key="1">
    <source>
        <dbReference type="Pfam" id="PF14228"/>
    </source>
</evidence>
<dbReference type="PANTHER" id="PTHR12295:SF30">
    <property type="entry name" value="PROTEIN FURRY"/>
    <property type="match status" value="1"/>
</dbReference>
<dbReference type="GO" id="GO:0000902">
    <property type="term" value="P:cell morphogenesis"/>
    <property type="evidence" value="ECO:0007669"/>
    <property type="project" value="InterPro"/>
</dbReference>
<protein>
    <recommendedName>
        <fullName evidence="1">Cell morphogenesis central region domain-containing protein</fullName>
    </recommendedName>
</protein>
<dbReference type="GO" id="GO:0005938">
    <property type="term" value="C:cell cortex"/>
    <property type="evidence" value="ECO:0007669"/>
    <property type="project" value="TreeGrafter"/>
</dbReference>
<dbReference type="EMBL" id="JAHRHJ020000003">
    <property type="protein sequence ID" value="KAH9322645.1"/>
    <property type="molecule type" value="Genomic_DNA"/>
</dbReference>
<name>A0AA38GII8_TAXCH</name>
<accession>A0AA38GII8</accession>